<dbReference type="InterPro" id="IPR000917">
    <property type="entry name" value="Sulfatase_N"/>
</dbReference>
<dbReference type="CDD" id="cd16148">
    <property type="entry name" value="sulfatase_like"/>
    <property type="match status" value="1"/>
</dbReference>
<feature type="domain" description="Sulfatase N-terminal" evidence="2">
    <location>
        <begin position="2"/>
        <end position="307"/>
    </location>
</feature>
<dbReference type="PANTHER" id="PTHR42693">
    <property type="entry name" value="ARYLSULFATASE FAMILY MEMBER"/>
    <property type="match status" value="1"/>
</dbReference>
<dbReference type="InterPro" id="IPR050738">
    <property type="entry name" value="Sulfatase"/>
</dbReference>
<dbReference type="InterPro" id="IPR017850">
    <property type="entry name" value="Alkaline_phosphatase_core_sf"/>
</dbReference>
<proteinExistence type="inferred from homology"/>
<dbReference type="Proteomes" id="UP000520814">
    <property type="component" value="Unassembled WGS sequence"/>
</dbReference>
<comment type="caution">
    <text evidence="3">The sequence shown here is derived from an EMBL/GenBank/DDBJ whole genome shotgun (WGS) entry which is preliminary data.</text>
</comment>
<dbReference type="AlphaFoldDB" id="A0A7W9SR01"/>
<comment type="similarity">
    <text evidence="1">Belongs to the sulfatase family.</text>
</comment>
<dbReference type="PANTHER" id="PTHR42693:SF33">
    <property type="entry name" value="ARYLSULFATASE"/>
    <property type="match status" value="1"/>
</dbReference>
<evidence type="ECO:0000313" key="3">
    <source>
        <dbReference type="EMBL" id="MBB6050618.1"/>
    </source>
</evidence>
<dbReference type="Gene3D" id="3.30.1120.10">
    <property type="match status" value="1"/>
</dbReference>
<evidence type="ECO:0000259" key="2">
    <source>
        <dbReference type="Pfam" id="PF00884"/>
    </source>
</evidence>
<accession>A0A7W9SR01</accession>
<gene>
    <name evidence="3" type="ORF">HNQ39_002409</name>
</gene>
<dbReference type="GO" id="GO:0004065">
    <property type="term" value="F:arylsulfatase activity"/>
    <property type="evidence" value="ECO:0007669"/>
    <property type="project" value="TreeGrafter"/>
</dbReference>
<dbReference type="SUPFAM" id="SSF53649">
    <property type="entry name" value="Alkaline phosphatase-like"/>
    <property type="match status" value="1"/>
</dbReference>
<organism evidence="3 4">
    <name type="scientific">Armatimonas rosea</name>
    <dbReference type="NCBI Taxonomy" id="685828"/>
    <lineage>
        <taxon>Bacteria</taxon>
        <taxon>Bacillati</taxon>
        <taxon>Armatimonadota</taxon>
        <taxon>Armatimonadia</taxon>
        <taxon>Armatimonadales</taxon>
        <taxon>Armatimonadaceae</taxon>
        <taxon>Armatimonas</taxon>
    </lineage>
</organism>
<name>A0A7W9SR01_ARMRO</name>
<sequence>MNIVLLAIDTLRPDHLGCYGYGKNTSPQIDALAAESVVFEQAIAAGIPTMPSFTTMLTGLHPLRHGIVAHIGEKQRVAARVQTLPQLAQKAGWTTIGIDNLVIQGGGKGTWFARGFDHYSGFLYAPFTNQSEQLIDRAIQFIDEQDKQVPFFLYCHLWDPHTPYGPPAPYNTMHYTPGSAEYTMDEVYAHAPEYYKAFLGEMPCAQPDDYAGYVALYDGEISYVDVQVGRLIAHLKNSGIWEDTVFIFMSDHGEAFGEGEIHFDHHGLYDAVTHVALMAKVPGIAPGRTDALVSTEDILPSLAALCGWELPTGYELTGQSFAPTLRGEEFAGRERVFCIESSRQASIAIRTLKWKLIQPIVDDAHGKPLPHLHGTPRDPAPLLFDLEHDPGERHNLAETHPEVREALLAELLDWHAQEIAQRNGHDPIKENGLSLSYEVFMKRLLARHKK</sequence>
<protein>
    <submittedName>
        <fullName evidence="3">Arylsulfatase A-like enzyme</fullName>
    </submittedName>
</protein>
<evidence type="ECO:0000313" key="4">
    <source>
        <dbReference type="Proteomes" id="UP000520814"/>
    </source>
</evidence>
<reference evidence="3 4" key="1">
    <citation type="submission" date="2020-08" db="EMBL/GenBank/DDBJ databases">
        <title>Genomic Encyclopedia of Type Strains, Phase IV (KMG-IV): sequencing the most valuable type-strain genomes for metagenomic binning, comparative biology and taxonomic classification.</title>
        <authorList>
            <person name="Goeker M."/>
        </authorList>
    </citation>
    <scope>NUCLEOTIDE SEQUENCE [LARGE SCALE GENOMIC DNA]</scope>
    <source>
        <strain evidence="3 4">DSM 23562</strain>
    </source>
</reference>
<dbReference type="Pfam" id="PF00884">
    <property type="entry name" value="Sulfatase"/>
    <property type="match status" value="1"/>
</dbReference>
<evidence type="ECO:0000256" key="1">
    <source>
        <dbReference type="ARBA" id="ARBA00008779"/>
    </source>
</evidence>
<keyword evidence="4" id="KW-1185">Reference proteome</keyword>
<dbReference type="EMBL" id="JACHGW010000002">
    <property type="protein sequence ID" value="MBB6050618.1"/>
    <property type="molecule type" value="Genomic_DNA"/>
</dbReference>
<dbReference type="Gene3D" id="3.40.720.10">
    <property type="entry name" value="Alkaline Phosphatase, subunit A"/>
    <property type="match status" value="1"/>
</dbReference>
<dbReference type="RefSeq" id="WP_184195921.1">
    <property type="nucleotide sequence ID" value="NZ_JACHGW010000002.1"/>
</dbReference>